<gene>
    <name evidence="3" type="ORF">M9Y10_002363</name>
    <name evidence="2" type="ORF">M9Y10_019423</name>
</gene>
<evidence type="ECO:0000313" key="2">
    <source>
        <dbReference type="EMBL" id="KAK8835047.1"/>
    </source>
</evidence>
<reference evidence="2 4" key="1">
    <citation type="submission" date="2024-04" db="EMBL/GenBank/DDBJ databases">
        <title>Tritrichomonas musculus Genome.</title>
        <authorList>
            <person name="Alves-Ferreira E."/>
            <person name="Grigg M."/>
            <person name="Lorenzi H."/>
            <person name="Galac M."/>
        </authorList>
    </citation>
    <scope>NUCLEOTIDE SEQUENCE [LARGE SCALE GENOMIC DNA]</scope>
    <source>
        <strain evidence="2 4">EAF2021</strain>
    </source>
</reference>
<keyword evidence="4" id="KW-1185">Reference proteome</keyword>
<dbReference type="EMBL" id="JAPFFF010000001">
    <property type="protein sequence ID" value="KAK8900040.1"/>
    <property type="molecule type" value="Genomic_DNA"/>
</dbReference>
<evidence type="ECO:0000256" key="1">
    <source>
        <dbReference type="SAM" id="MobiDB-lite"/>
    </source>
</evidence>
<dbReference type="Proteomes" id="UP001470230">
    <property type="component" value="Unassembled WGS sequence"/>
</dbReference>
<accession>A0ABR2GN90</accession>
<proteinExistence type="predicted"/>
<organism evidence="2 4">
    <name type="scientific">Tritrichomonas musculus</name>
    <dbReference type="NCBI Taxonomy" id="1915356"/>
    <lineage>
        <taxon>Eukaryota</taxon>
        <taxon>Metamonada</taxon>
        <taxon>Parabasalia</taxon>
        <taxon>Tritrichomonadida</taxon>
        <taxon>Tritrichomonadidae</taxon>
        <taxon>Tritrichomonas</taxon>
    </lineage>
</organism>
<evidence type="ECO:0000313" key="4">
    <source>
        <dbReference type="Proteomes" id="UP001470230"/>
    </source>
</evidence>
<evidence type="ECO:0000313" key="3">
    <source>
        <dbReference type="EMBL" id="KAK8900040.1"/>
    </source>
</evidence>
<dbReference type="EMBL" id="JAPFFF010000246">
    <property type="protein sequence ID" value="KAK8835047.1"/>
    <property type="molecule type" value="Genomic_DNA"/>
</dbReference>
<feature type="region of interest" description="Disordered" evidence="1">
    <location>
        <begin position="1"/>
        <end position="55"/>
    </location>
</feature>
<name>A0ABR2GN90_9EUKA</name>
<protein>
    <submittedName>
        <fullName evidence="2">Uncharacterized protein</fullName>
    </submittedName>
</protein>
<comment type="caution">
    <text evidence="2">The sequence shown here is derived from an EMBL/GenBank/DDBJ whole genome shotgun (WGS) entry which is preliminary data.</text>
</comment>
<feature type="compositionally biased region" description="Polar residues" evidence="1">
    <location>
        <begin position="8"/>
        <end position="27"/>
    </location>
</feature>
<sequence>MSWKAKSHNSLNHSNTELHSYEFSQRTPVKDHSNTNNYSNIHSRHARTPQSTSSIRYRYELKKKEDLQTAELILSAKLASDKSRDILYTSTMKSSSPSLIKNDEWNPSNYSPSTEVDTSSIKGFESHVLRIRTPPKKKAIPSPSSKIIIMPNAPKLTPSKQDKDKLINEIDMFLEKLENENGNKT</sequence>